<dbReference type="PANTHER" id="PTHR13989:SF33">
    <property type="entry name" value="CST COMPLEX SUBUNIT STN1"/>
    <property type="match status" value="1"/>
</dbReference>
<dbReference type="Gene3D" id="1.10.10.10">
    <property type="entry name" value="Winged helix-like DNA-binding domain superfamily/Winged helix DNA-binding domain"/>
    <property type="match status" value="1"/>
</dbReference>
<evidence type="ECO:0000256" key="2">
    <source>
        <dbReference type="ARBA" id="ARBA00004574"/>
    </source>
</evidence>
<dbReference type="GO" id="GO:0003677">
    <property type="term" value="F:DNA binding"/>
    <property type="evidence" value="ECO:0007669"/>
    <property type="project" value="UniProtKB-KW"/>
</dbReference>
<keyword evidence="7" id="KW-0539">Nucleus</keyword>
<protein>
    <recommendedName>
        <fullName evidence="3">CST complex subunit STN1</fullName>
    </recommendedName>
    <alternativeName>
        <fullName evidence="8">Suppressor of cdc thirteen homolog</fullName>
    </alternativeName>
</protein>
<evidence type="ECO:0000256" key="7">
    <source>
        <dbReference type="ARBA" id="ARBA00023242"/>
    </source>
</evidence>
<evidence type="ECO:0000256" key="5">
    <source>
        <dbReference type="ARBA" id="ARBA00022895"/>
    </source>
</evidence>
<evidence type="ECO:0000259" key="9">
    <source>
        <dbReference type="Pfam" id="PF09170"/>
    </source>
</evidence>
<reference evidence="11" key="1">
    <citation type="submission" date="2022-08" db="UniProtKB">
        <authorList>
            <consortium name="EnsemblMetazoa"/>
        </authorList>
    </citation>
    <scope>IDENTIFICATION</scope>
    <source>
        <strain evidence="11">05x7-T-G4-1.051#20</strain>
    </source>
</reference>
<keyword evidence="4" id="KW-0158">Chromosome</keyword>
<dbReference type="InterPro" id="IPR036388">
    <property type="entry name" value="WH-like_DNA-bd_sf"/>
</dbReference>
<dbReference type="Proteomes" id="UP000005408">
    <property type="component" value="Unassembled WGS sequence"/>
</dbReference>
<dbReference type="InterPro" id="IPR040260">
    <property type="entry name" value="RFA2-like"/>
</dbReference>
<proteinExistence type="predicted"/>
<keyword evidence="6" id="KW-0238">DNA-binding</keyword>
<dbReference type="InterPro" id="IPR012340">
    <property type="entry name" value="NA-bd_OB-fold"/>
</dbReference>
<name>A0A8W8JZU9_MAGGI</name>
<evidence type="ECO:0000256" key="8">
    <source>
        <dbReference type="ARBA" id="ARBA00030039"/>
    </source>
</evidence>
<dbReference type="GO" id="GO:0000781">
    <property type="term" value="C:chromosome, telomeric region"/>
    <property type="evidence" value="ECO:0007669"/>
    <property type="project" value="UniProtKB-SubCell"/>
</dbReference>
<evidence type="ECO:0000256" key="6">
    <source>
        <dbReference type="ARBA" id="ARBA00023125"/>
    </source>
</evidence>
<dbReference type="Pfam" id="PF09170">
    <property type="entry name" value="STN1_2"/>
    <property type="match status" value="1"/>
</dbReference>
<dbReference type="AlphaFoldDB" id="A0A8W8JZU9"/>
<evidence type="ECO:0000313" key="11">
    <source>
        <dbReference type="EnsemblMetazoa" id="G21525.1:cds"/>
    </source>
</evidence>
<evidence type="ECO:0000256" key="1">
    <source>
        <dbReference type="ARBA" id="ARBA00004123"/>
    </source>
</evidence>
<keyword evidence="12" id="KW-1185">Reference proteome</keyword>
<feature type="domain" description="Stn1 C-terminal" evidence="9">
    <location>
        <begin position="274"/>
        <end position="383"/>
    </location>
</feature>
<dbReference type="OMA" id="LCWKDEK"/>
<dbReference type="InterPro" id="IPR015253">
    <property type="entry name" value="CST_STN1_C"/>
</dbReference>
<dbReference type="Pfam" id="PF10451">
    <property type="entry name" value="Stn1"/>
    <property type="match status" value="1"/>
</dbReference>
<dbReference type="PANTHER" id="PTHR13989">
    <property type="entry name" value="REPLICATION PROTEIN A-RELATED"/>
    <property type="match status" value="1"/>
</dbReference>
<dbReference type="EnsemblMetazoa" id="G21525.1">
    <property type="protein sequence ID" value="G21525.1:cds"/>
    <property type="gene ID" value="G21525"/>
</dbReference>
<dbReference type="GO" id="GO:0005634">
    <property type="term" value="C:nucleus"/>
    <property type="evidence" value="ECO:0007669"/>
    <property type="project" value="UniProtKB-SubCell"/>
</dbReference>
<organism evidence="11 12">
    <name type="scientific">Magallana gigas</name>
    <name type="common">Pacific oyster</name>
    <name type="synonym">Crassostrea gigas</name>
    <dbReference type="NCBI Taxonomy" id="29159"/>
    <lineage>
        <taxon>Eukaryota</taxon>
        <taxon>Metazoa</taxon>
        <taxon>Spiralia</taxon>
        <taxon>Lophotrochozoa</taxon>
        <taxon>Mollusca</taxon>
        <taxon>Bivalvia</taxon>
        <taxon>Autobranchia</taxon>
        <taxon>Pteriomorphia</taxon>
        <taxon>Ostreida</taxon>
        <taxon>Ostreoidea</taxon>
        <taxon>Ostreidae</taxon>
        <taxon>Magallana</taxon>
    </lineage>
</organism>
<keyword evidence="5" id="KW-0779">Telomere</keyword>
<dbReference type="OrthoDB" id="77828at2759"/>
<dbReference type="InterPro" id="IPR018856">
    <property type="entry name" value="Stn1_N"/>
</dbReference>
<evidence type="ECO:0000313" key="12">
    <source>
        <dbReference type="Proteomes" id="UP000005408"/>
    </source>
</evidence>
<evidence type="ECO:0000259" key="10">
    <source>
        <dbReference type="Pfam" id="PF10451"/>
    </source>
</evidence>
<sequence>MIFPRESLTWDCYCICYEMDVEEMEVDGTENHSLRNDKIPKTLCGLDFCFHVFNKMYIDDIIALEQCDVIPGMYWYKRHPIYKVDIMGVVVKRQENVRCFIYAVDDGTGVITCCCWKSRLHEQSSEDIETTLQRCRNLPEVLRKKMSGVLMSEAKKKEGYSLGDLVHIRGKIKIFRGEREVVASYHNKLEDPNMEIVRMSELPVLYRNLYDVDTLPKKVLEELSEMSGQRKGICHSEIVPELKKILVTFIEDQQPEEISVEHVSKIPGVTDLLKEMKTSEEKNTQIQSALGVLEGEGRVFTKQKSQVYGVINPGCSMERLIMDILKRDCVKEKFQNEGCHYLHIVDEVRKSPDYSAITNSCVLTCLNNLEYQSDVIRTSFTKYFLCKI</sequence>
<evidence type="ECO:0000256" key="4">
    <source>
        <dbReference type="ARBA" id="ARBA00022454"/>
    </source>
</evidence>
<feature type="domain" description="CST complex subunit Stn1 N-terminal" evidence="10">
    <location>
        <begin position="69"/>
        <end position="121"/>
    </location>
</feature>
<dbReference type="Gene3D" id="2.40.50.140">
    <property type="entry name" value="Nucleic acid-binding proteins"/>
    <property type="match status" value="1"/>
</dbReference>
<accession>A0A8W8JZU9</accession>
<comment type="subcellular location">
    <subcellularLocation>
        <location evidence="2">Chromosome</location>
        <location evidence="2">Telomere</location>
    </subcellularLocation>
    <subcellularLocation>
        <location evidence="1">Nucleus</location>
    </subcellularLocation>
</comment>
<dbReference type="SUPFAM" id="SSF50249">
    <property type="entry name" value="Nucleic acid-binding proteins"/>
    <property type="match status" value="1"/>
</dbReference>
<evidence type="ECO:0000256" key="3">
    <source>
        <dbReference type="ARBA" id="ARBA00017411"/>
    </source>
</evidence>